<dbReference type="GO" id="GO:0003979">
    <property type="term" value="F:UDP-glucose 6-dehydrogenase activity"/>
    <property type="evidence" value="ECO:0007669"/>
    <property type="project" value="UniProtKB-EC"/>
</dbReference>
<keyword evidence="6 8" id="KW-0520">NAD</keyword>
<feature type="binding site" evidence="11">
    <location>
        <position position="119"/>
    </location>
    <ligand>
        <name>NAD(+)</name>
        <dbReference type="ChEBI" id="CHEBI:57540"/>
    </ligand>
</feature>
<feature type="binding site" evidence="10">
    <location>
        <position position="257"/>
    </location>
    <ligand>
        <name>substrate</name>
    </ligand>
</feature>
<feature type="binding site" evidence="11">
    <location>
        <position position="263"/>
    </location>
    <ligand>
        <name>NAD(+)</name>
        <dbReference type="ChEBI" id="CHEBI:57540"/>
    </ligand>
</feature>
<feature type="active site" description="Nucleophile" evidence="9">
    <location>
        <position position="260"/>
    </location>
</feature>
<dbReference type="InterPro" id="IPR028357">
    <property type="entry name" value="UDPglc_DH_bac"/>
</dbReference>
<reference evidence="13 14" key="1">
    <citation type="submission" date="2019-03" db="EMBL/GenBank/DDBJ databases">
        <title>Genomic Encyclopedia of Type Strains, Phase IV (KMG-IV): sequencing the most valuable type-strain genomes for metagenomic binning, comparative biology and taxonomic classification.</title>
        <authorList>
            <person name="Goeker M."/>
        </authorList>
    </citation>
    <scope>NUCLEOTIDE SEQUENCE [LARGE SCALE GENOMIC DNA]</scope>
    <source>
        <strain evidence="13 14">DSM 100451</strain>
    </source>
</reference>
<feature type="binding site" evidence="10">
    <location>
        <begin position="249"/>
        <end position="253"/>
    </location>
    <ligand>
        <name>substrate</name>
    </ligand>
</feature>
<feature type="binding site" evidence="10">
    <location>
        <position position="204"/>
    </location>
    <ligand>
        <name>substrate</name>
    </ligand>
</feature>
<feature type="binding site" evidence="11">
    <location>
        <position position="84"/>
    </location>
    <ligand>
        <name>NAD(+)</name>
        <dbReference type="ChEBI" id="CHEBI:57540"/>
    </ligand>
</feature>
<evidence type="ECO:0000256" key="7">
    <source>
        <dbReference type="ARBA" id="ARBA00047473"/>
    </source>
</evidence>
<evidence type="ECO:0000256" key="8">
    <source>
        <dbReference type="PIRNR" id="PIRNR000124"/>
    </source>
</evidence>
<dbReference type="Proteomes" id="UP000295184">
    <property type="component" value="Unassembled WGS sequence"/>
</dbReference>
<dbReference type="PANTHER" id="PTHR43750:SF2">
    <property type="entry name" value="UDP-GLUCOSE 6-DEHYDROGENASE"/>
    <property type="match status" value="1"/>
</dbReference>
<dbReference type="Gene3D" id="1.10.1040.10">
    <property type="entry name" value="N-(1-d-carboxylethyl)-l-norvaline Dehydrogenase, domain 2"/>
    <property type="match status" value="1"/>
</dbReference>
<dbReference type="Pfam" id="PF03720">
    <property type="entry name" value="UDPG_MGDP_dh_C"/>
    <property type="match status" value="1"/>
</dbReference>
<dbReference type="Pfam" id="PF03721">
    <property type="entry name" value="UDPG_MGDP_dh_N"/>
    <property type="match status" value="1"/>
</dbReference>
<dbReference type="InterPro" id="IPR014026">
    <property type="entry name" value="UDP-Glc/GDP-Man_DH_dimer"/>
</dbReference>
<dbReference type="EC" id="1.1.1.22" evidence="3 8"/>
<dbReference type="Gene3D" id="3.40.50.720">
    <property type="entry name" value="NAD(P)-binding Rossmann-like Domain"/>
    <property type="match status" value="2"/>
</dbReference>
<dbReference type="InterPro" id="IPR001732">
    <property type="entry name" value="UDP-Glc/GDP-Man_DH_N"/>
</dbReference>
<evidence type="ECO:0000256" key="4">
    <source>
        <dbReference type="ARBA" id="ARBA00015132"/>
    </source>
</evidence>
<feature type="binding site" evidence="11">
    <location>
        <position position="30"/>
    </location>
    <ligand>
        <name>NAD(+)</name>
        <dbReference type="ChEBI" id="CHEBI:57540"/>
    </ligand>
</feature>
<comment type="caution">
    <text evidence="13">The sequence shown here is derived from an EMBL/GenBank/DDBJ whole genome shotgun (WGS) entry which is preliminary data.</text>
</comment>
<dbReference type="Pfam" id="PF00984">
    <property type="entry name" value="UDPG_MGDP_dh"/>
    <property type="match status" value="1"/>
</dbReference>
<dbReference type="InterPro" id="IPR008927">
    <property type="entry name" value="6-PGluconate_DH-like_C_sf"/>
</dbReference>
<dbReference type="PIRSF" id="PIRSF500134">
    <property type="entry name" value="UDPglc_DH_bac"/>
    <property type="match status" value="1"/>
</dbReference>
<dbReference type="SUPFAM" id="SSF48179">
    <property type="entry name" value="6-phosphogluconate dehydrogenase C-terminal domain-like"/>
    <property type="match status" value="1"/>
</dbReference>
<evidence type="ECO:0000256" key="2">
    <source>
        <dbReference type="ARBA" id="ARBA00006601"/>
    </source>
</evidence>
<dbReference type="PIRSF" id="PIRSF000124">
    <property type="entry name" value="UDPglc_GDPman_dh"/>
    <property type="match status" value="1"/>
</dbReference>
<dbReference type="SUPFAM" id="SSF51735">
    <property type="entry name" value="NAD(P)-binding Rossmann-fold domains"/>
    <property type="match status" value="1"/>
</dbReference>
<dbReference type="InterPro" id="IPR013328">
    <property type="entry name" value="6PGD_dom2"/>
</dbReference>
<feature type="binding site" evidence="10">
    <location>
        <position position="331"/>
    </location>
    <ligand>
        <name>substrate</name>
    </ligand>
</feature>
<evidence type="ECO:0000256" key="1">
    <source>
        <dbReference type="ARBA" id="ARBA00004701"/>
    </source>
</evidence>
<dbReference type="GO" id="GO:0006065">
    <property type="term" value="P:UDP-glucuronate biosynthetic process"/>
    <property type="evidence" value="ECO:0007669"/>
    <property type="project" value="UniProtKB-UniPathway"/>
</dbReference>
<feature type="binding site" evidence="11">
    <location>
        <position position="146"/>
    </location>
    <ligand>
        <name>NAD(+)</name>
        <dbReference type="ChEBI" id="CHEBI:57540"/>
    </ligand>
</feature>
<dbReference type="UniPathway" id="UPA00038">
    <property type="reaction ID" value="UER00491"/>
</dbReference>
<feature type="binding site" evidence="11">
    <location>
        <position position="35"/>
    </location>
    <ligand>
        <name>NAD(+)</name>
        <dbReference type="ChEBI" id="CHEBI:57540"/>
    </ligand>
</feature>
<dbReference type="OrthoDB" id="9803238at2"/>
<feature type="binding site" evidence="10">
    <location>
        <position position="413"/>
    </location>
    <ligand>
        <name>substrate</name>
    </ligand>
</feature>
<evidence type="ECO:0000259" key="12">
    <source>
        <dbReference type="SMART" id="SM00984"/>
    </source>
</evidence>
<dbReference type="GO" id="GO:0000271">
    <property type="term" value="P:polysaccharide biosynthetic process"/>
    <property type="evidence" value="ECO:0007669"/>
    <property type="project" value="InterPro"/>
</dbReference>
<comment type="pathway">
    <text evidence="1">Nucleotide-sugar biosynthesis; UDP-alpha-D-glucuronate biosynthesis; UDP-alpha-D-glucuronate from UDP-alpha-D-glucose: step 1/1.</text>
</comment>
<evidence type="ECO:0000313" key="13">
    <source>
        <dbReference type="EMBL" id="TCL61711.1"/>
    </source>
</evidence>
<evidence type="ECO:0000256" key="5">
    <source>
        <dbReference type="ARBA" id="ARBA00023002"/>
    </source>
</evidence>
<dbReference type="InterPro" id="IPR036220">
    <property type="entry name" value="UDP-Glc/GDP-Man_DH_C_sf"/>
</dbReference>
<dbReference type="EMBL" id="SLUM01000001">
    <property type="protein sequence ID" value="TCL61711.1"/>
    <property type="molecule type" value="Genomic_DNA"/>
</dbReference>
<dbReference type="STRING" id="1650663.GCA_001486665_01770"/>
<dbReference type="PANTHER" id="PTHR43750">
    <property type="entry name" value="UDP-GLUCOSE 6-DEHYDROGENASE TUAD"/>
    <property type="match status" value="1"/>
</dbReference>
<dbReference type="InterPro" id="IPR036291">
    <property type="entry name" value="NAD(P)-bd_dom_sf"/>
</dbReference>
<evidence type="ECO:0000256" key="10">
    <source>
        <dbReference type="PIRSR" id="PIRSR500134-2"/>
    </source>
</evidence>
<evidence type="ECO:0000256" key="3">
    <source>
        <dbReference type="ARBA" id="ARBA00012954"/>
    </source>
</evidence>
<dbReference type="SMART" id="SM00984">
    <property type="entry name" value="UDPG_MGDP_dh_C"/>
    <property type="match status" value="1"/>
</dbReference>
<dbReference type="RefSeq" id="WP_058964175.1">
    <property type="nucleotide sequence ID" value="NZ_CABKVM010000016.1"/>
</dbReference>
<gene>
    <name evidence="13" type="ORF">EDD77_101165</name>
</gene>
<proteinExistence type="inferred from homology"/>
<feature type="binding site" evidence="10">
    <location>
        <begin position="143"/>
        <end position="146"/>
    </location>
    <ligand>
        <name>substrate</name>
    </ligand>
</feature>
<dbReference type="NCBIfam" id="TIGR03026">
    <property type="entry name" value="NDP-sugDHase"/>
    <property type="match status" value="1"/>
</dbReference>
<dbReference type="SUPFAM" id="SSF52413">
    <property type="entry name" value="UDP-glucose/GDP-mannose dehydrogenase C-terminal domain"/>
    <property type="match status" value="1"/>
</dbReference>
<dbReference type="GO" id="GO:0051287">
    <property type="term" value="F:NAD binding"/>
    <property type="evidence" value="ECO:0007669"/>
    <property type="project" value="InterPro"/>
</dbReference>
<dbReference type="InterPro" id="IPR017476">
    <property type="entry name" value="UDP-Glc/GDP-Man"/>
</dbReference>
<evidence type="ECO:0000256" key="9">
    <source>
        <dbReference type="PIRSR" id="PIRSR500134-1"/>
    </source>
</evidence>
<feature type="binding site" evidence="11">
    <location>
        <position position="338"/>
    </location>
    <ligand>
        <name>NAD(+)</name>
        <dbReference type="ChEBI" id="CHEBI:57540"/>
    </ligand>
</feature>
<comment type="similarity">
    <text evidence="2 8">Belongs to the UDP-glucose/GDP-mannose dehydrogenase family.</text>
</comment>
<sequence length="413" mass="46482">MAKIAVAGTGYVGLSIAVLLAQHHTVTAVDIIPEKVELINSRKSPIQDEYIEKYLAEKQLDLTATLDAKSAYSDADFVVIAAPTNYDSKKNYFDTSAVENVIQLVMEYNPNAIMVIKSTIPVGYTESIRKKTGSTNILFSPEFLRESKALYDNLYPSRIIVGTDLNDDRLVQAAHTFAGLLQEGALKEDIETLFMGFTEAEAVKLFANTYLALRVSYFNELDTYAEMKGLDTRQIINGVCLDPRIGSHYNNPSFGYGGYCLPKDTKQLLANYQDVPQNMMSAIVESNRTRKDFIADQVLHLAGYYDYYNNGEYNKSQEKECIIGVYRLTMKSNSDNFRQSSIQGVMKRIKAKGATVVIYEPTLKDGETFFGSRVVNDLETFKSQAQAIIANRYDSCLDDVKDKVYTRDIFRRD</sequence>
<evidence type="ECO:0000256" key="6">
    <source>
        <dbReference type="ARBA" id="ARBA00023027"/>
    </source>
</evidence>
<comment type="catalytic activity">
    <reaction evidence="7 8">
        <text>UDP-alpha-D-glucose + 2 NAD(+) + H2O = UDP-alpha-D-glucuronate + 2 NADH + 3 H(+)</text>
        <dbReference type="Rhea" id="RHEA:23596"/>
        <dbReference type="ChEBI" id="CHEBI:15377"/>
        <dbReference type="ChEBI" id="CHEBI:15378"/>
        <dbReference type="ChEBI" id="CHEBI:57540"/>
        <dbReference type="ChEBI" id="CHEBI:57945"/>
        <dbReference type="ChEBI" id="CHEBI:58052"/>
        <dbReference type="ChEBI" id="CHEBI:58885"/>
        <dbReference type="EC" id="1.1.1.22"/>
    </reaction>
</comment>
<name>A0A4R1R7U5_9FIRM</name>
<evidence type="ECO:0000256" key="11">
    <source>
        <dbReference type="PIRSR" id="PIRSR500134-3"/>
    </source>
</evidence>
<dbReference type="InterPro" id="IPR014027">
    <property type="entry name" value="UDP-Glc/GDP-Man_DH_C"/>
</dbReference>
<organism evidence="13 14">
    <name type="scientific">Allofournierella massiliensis</name>
    <dbReference type="NCBI Taxonomy" id="1650663"/>
    <lineage>
        <taxon>Bacteria</taxon>
        <taxon>Bacillati</taxon>
        <taxon>Bacillota</taxon>
        <taxon>Clostridia</taxon>
        <taxon>Eubacteriales</taxon>
        <taxon>Oscillospiraceae</taxon>
        <taxon>Allofournierella</taxon>
    </lineage>
</organism>
<dbReference type="AlphaFoldDB" id="A0A4R1R7U5"/>
<protein>
    <recommendedName>
        <fullName evidence="4 8">UDP-glucose 6-dehydrogenase</fullName>
        <ecNumber evidence="3 8">1.1.1.22</ecNumber>
    </recommendedName>
</protein>
<keyword evidence="5 8" id="KW-0560">Oxidoreductase</keyword>
<feature type="binding site" evidence="10">
    <location>
        <position position="330"/>
    </location>
    <ligand>
        <name>substrate</name>
    </ligand>
</feature>
<evidence type="ECO:0000313" key="14">
    <source>
        <dbReference type="Proteomes" id="UP000295184"/>
    </source>
</evidence>
<feature type="domain" description="UDP-glucose/GDP-mannose dehydrogenase C-terminal" evidence="12">
    <location>
        <begin position="324"/>
        <end position="412"/>
    </location>
</feature>
<accession>A0A4R1R7U5</accession>